<name>S3BXI5_OPHP1</name>
<dbReference type="VEuPathDB" id="FungiDB:F503_03837"/>
<dbReference type="EMBL" id="KE148157">
    <property type="protein sequence ID" value="EPE05232.1"/>
    <property type="molecule type" value="Genomic_DNA"/>
</dbReference>
<keyword evidence="2" id="KW-1133">Transmembrane helix</keyword>
<feature type="compositionally biased region" description="Low complexity" evidence="1">
    <location>
        <begin position="995"/>
        <end position="1007"/>
    </location>
</feature>
<feature type="transmembrane region" description="Helical" evidence="2">
    <location>
        <begin position="1039"/>
        <end position="1062"/>
    </location>
</feature>
<keyword evidence="5" id="KW-1185">Reference proteome</keyword>
<evidence type="ECO:0000313" key="4">
    <source>
        <dbReference type="EMBL" id="EPE05232.1"/>
    </source>
</evidence>
<dbReference type="AlphaFoldDB" id="S3BXI5"/>
<dbReference type="eggNOG" id="ENOG502SYX9">
    <property type="taxonomic scope" value="Eukaryota"/>
</dbReference>
<feature type="region of interest" description="Disordered" evidence="1">
    <location>
        <begin position="995"/>
        <end position="1021"/>
    </location>
</feature>
<keyword evidence="3" id="KW-0732">Signal</keyword>
<evidence type="ECO:0000256" key="1">
    <source>
        <dbReference type="SAM" id="MobiDB-lite"/>
    </source>
</evidence>
<proteinExistence type="predicted"/>
<feature type="region of interest" description="Disordered" evidence="1">
    <location>
        <begin position="730"/>
        <end position="796"/>
    </location>
</feature>
<keyword evidence="2" id="KW-0812">Transmembrane</keyword>
<dbReference type="STRING" id="1262450.S3BXI5"/>
<dbReference type="OMA" id="VHTFANG"/>
<organism evidence="4 5">
    <name type="scientific">Ophiostoma piceae (strain UAMH 11346)</name>
    <name type="common">Sap stain fungus</name>
    <dbReference type="NCBI Taxonomy" id="1262450"/>
    <lineage>
        <taxon>Eukaryota</taxon>
        <taxon>Fungi</taxon>
        <taxon>Dikarya</taxon>
        <taxon>Ascomycota</taxon>
        <taxon>Pezizomycotina</taxon>
        <taxon>Sordariomycetes</taxon>
        <taxon>Sordariomycetidae</taxon>
        <taxon>Ophiostomatales</taxon>
        <taxon>Ophiostomataceae</taxon>
        <taxon>Ophiostoma</taxon>
    </lineage>
</organism>
<evidence type="ECO:0000256" key="3">
    <source>
        <dbReference type="SAM" id="SignalP"/>
    </source>
</evidence>
<feature type="compositionally biased region" description="Basic and acidic residues" evidence="1">
    <location>
        <begin position="1012"/>
        <end position="1021"/>
    </location>
</feature>
<dbReference type="Proteomes" id="UP000016923">
    <property type="component" value="Unassembled WGS sequence"/>
</dbReference>
<gene>
    <name evidence="4" type="ORF">F503_03837</name>
</gene>
<dbReference type="OrthoDB" id="291007at2759"/>
<feature type="region of interest" description="Disordered" evidence="1">
    <location>
        <begin position="657"/>
        <end position="679"/>
    </location>
</feature>
<evidence type="ECO:0000313" key="5">
    <source>
        <dbReference type="Proteomes" id="UP000016923"/>
    </source>
</evidence>
<keyword evidence="2" id="KW-0472">Membrane</keyword>
<protein>
    <submittedName>
        <fullName evidence="4">Peptidoglycan bound protein</fullName>
    </submittedName>
</protein>
<feature type="chain" id="PRO_5004506804" evidence="3">
    <location>
        <begin position="19"/>
        <end position="1064"/>
    </location>
</feature>
<feature type="signal peptide" evidence="3">
    <location>
        <begin position="1"/>
        <end position="18"/>
    </location>
</feature>
<accession>S3BXI5</accession>
<evidence type="ECO:0000256" key="2">
    <source>
        <dbReference type="SAM" id="Phobius"/>
    </source>
</evidence>
<feature type="region of interest" description="Disordered" evidence="1">
    <location>
        <begin position="446"/>
        <end position="472"/>
    </location>
</feature>
<sequence length="1064" mass="108520">MKLASLLGLAAWAGSALAEDLLFYQGLTFNEYKQALALNYTVHIASPTEWSAMKAADFAKYKAIVVPDSDCGSLSAIQFLTDTKAAWSPAVVGNIIVMGTDTTFHATTRPGAVALMQDGIRFAASGPGTGLYFSLSCYYDAVQFSTIEPLTPFGNFTAQGRLSCYDDAHVVATSPSFHNITDANLSNWSCSAHSLIPYYPTGGASGFAPVAVLSDAGRAVGAVGVHTFANGARGVPFIVARGAVPVGCGDGVVQTAGGEQCDDGSQNGVSGGLCSSTCQCVYGLDSSGTSCAKTTAASTTTTTTTTTTTDLEVSTEYVTISTTLSRAANSSISTASSTAWWNSTTSAPLSTGPTSSLSVSPVSSLSIPFSNTTTVPFTSTSAPISSSVPLSTGPSSSFPFSNSSSWATPSGTRLASSSFASSSSASANSTSSVVVSSRSWSANASHSVPLSTGPSSIPLSTGPSSIPLSTGPSSSFLSTGPLSTGVSSTAVSSSAPYSNSSTVWHSSSVPLSTAPLTTAPTSSAITSVWSSSHNSSIPTSSSNVSSFTSFSGTTTSTISSLPLNSSTSYLPTNTSSFSSATPSSIPWSSYSYNESAYPTSFSSISSHISSISGSIPMSSVVSSFASGSSSVPSSSHNYSFSTSSHSTAWSTSSPVSTSSWNTSSPTSASTANSTSLPTSVSTTHSYNSTSLPTSASTHSLNSSITSFISSTSSASSVSSFSNSSIVSTSSASLNSTSGSVSPISTTSSSLSSISANSTTSKPTSVPTSISASTASNSTSWSHTTSCSTSSNHSSVTSWTTSLPTTIPTSSHSASSVSAISSTSSTSRCSEYIGIEIVIIVDIIEVCPRGSKKTITVTSEVETFTESLCITSLPHCHGYGCRPQTQTTSNITAPPMTATLPATTTTISSFVTPSSMTSLPTHTGRFGNFLEWFNRFPQDNTKSKTTAADTSTAKVWTTQVTTVTRSTKHTDVMPTGPRIFERDVALPSDVVPTVPTPVDVPDVPGVPGVPVPKKRDLDNPDLVKKDEFDTSEAEAKKSIAALHLGAVSTVALYVAVALCVALVGM</sequence>
<dbReference type="HOGENOM" id="CLU_288699_0_0_1"/>
<reference evidence="4 5" key="1">
    <citation type="journal article" date="2013" name="BMC Genomics">
        <title>The genome and transcriptome of the pine saprophyte Ophiostoma piceae, and a comparison with the bark beetle-associated pine pathogen Grosmannia clavigera.</title>
        <authorList>
            <person name="Haridas S."/>
            <person name="Wang Y."/>
            <person name="Lim L."/>
            <person name="Massoumi Alamouti S."/>
            <person name="Jackman S."/>
            <person name="Docking R."/>
            <person name="Robertson G."/>
            <person name="Birol I."/>
            <person name="Bohlmann J."/>
            <person name="Breuil C."/>
        </authorList>
    </citation>
    <scope>NUCLEOTIDE SEQUENCE [LARGE SCALE GENOMIC DNA]</scope>
    <source>
        <strain evidence="4 5">UAMH 11346</strain>
    </source>
</reference>